<reference evidence="4" key="1">
    <citation type="journal article" date="2019" name="Int. J. Syst. Evol. Microbiol.">
        <title>The Global Catalogue of Microorganisms (GCM) 10K type strain sequencing project: providing services to taxonomists for standard genome sequencing and annotation.</title>
        <authorList>
            <consortium name="The Broad Institute Genomics Platform"/>
            <consortium name="The Broad Institute Genome Sequencing Center for Infectious Disease"/>
            <person name="Wu L."/>
            <person name="Ma J."/>
        </authorList>
    </citation>
    <scope>NUCLEOTIDE SEQUENCE [LARGE SCALE GENOMIC DNA]</scope>
    <source>
        <strain evidence="4">JCM 3272</strain>
    </source>
</reference>
<dbReference type="GO" id="GO:0016874">
    <property type="term" value="F:ligase activity"/>
    <property type="evidence" value="ECO:0007669"/>
    <property type="project" value="UniProtKB-KW"/>
</dbReference>
<dbReference type="Gene3D" id="3.40.50.12780">
    <property type="entry name" value="N-terminal domain of ligase-like"/>
    <property type="match status" value="1"/>
</dbReference>
<gene>
    <name evidence="3" type="ORF">GCM10010170_107830</name>
</gene>
<name>A0ABP5V4Q5_9ACTN</name>
<dbReference type="Proteomes" id="UP001501444">
    <property type="component" value="Unassembled WGS sequence"/>
</dbReference>
<feature type="domain" description="AMP-dependent synthetase/ligase" evidence="1">
    <location>
        <begin position="12"/>
        <end position="361"/>
    </location>
</feature>
<dbReference type="Pfam" id="PF00501">
    <property type="entry name" value="AMP-binding"/>
    <property type="match status" value="1"/>
</dbReference>
<dbReference type="InterPro" id="IPR045851">
    <property type="entry name" value="AMP-bd_C_sf"/>
</dbReference>
<evidence type="ECO:0000259" key="2">
    <source>
        <dbReference type="Pfam" id="PF13193"/>
    </source>
</evidence>
<feature type="domain" description="AMP-binding enzyme C-terminal" evidence="2">
    <location>
        <begin position="411"/>
        <end position="486"/>
    </location>
</feature>
<dbReference type="InterPro" id="IPR042099">
    <property type="entry name" value="ANL_N_sf"/>
</dbReference>
<dbReference type="InterPro" id="IPR020845">
    <property type="entry name" value="AMP-binding_CS"/>
</dbReference>
<keyword evidence="4" id="KW-1185">Reference proteome</keyword>
<dbReference type="InterPro" id="IPR050237">
    <property type="entry name" value="ATP-dep_AMP-bd_enzyme"/>
</dbReference>
<accession>A0ABP5V4Q5</accession>
<organism evidence="3 4">
    <name type="scientific">Dactylosporangium salmoneum</name>
    <dbReference type="NCBI Taxonomy" id="53361"/>
    <lineage>
        <taxon>Bacteria</taxon>
        <taxon>Bacillati</taxon>
        <taxon>Actinomycetota</taxon>
        <taxon>Actinomycetes</taxon>
        <taxon>Micromonosporales</taxon>
        <taxon>Micromonosporaceae</taxon>
        <taxon>Dactylosporangium</taxon>
    </lineage>
</organism>
<dbReference type="EMBL" id="BAAARV010000137">
    <property type="protein sequence ID" value="GAA2394162.1"/>
    <property type="molecule type" value="Genomic_DNA"/>
</dbReference>
<dbReference type="PROSITE" id="PS00455">
    <property type="entry name" value="AMP_BINDING"/>
    <property type="match status" value="1"/>
</dbReference>
<dbReference type="PANTHER" id="PTHR43767">
    <property type="entry name" value="LONG-CHAIN-FATTY-ACID--COA LIGASE"/>
    <property type="match status" value="1"/>
</dbReference>
<dbReference type="RefSeq" id="WP_344620567.1">
    <property type="nucleotide sequence ID" value="NZ_BAAARV010000137.1"/>
</dbReference>
<evidence type="ECO:0000259" key="1">
    <source>
        <dbReference type="Pfam" id="PF00501"/>
    </source>
</evidence>
<dbReference type="InterPro" id="IPR025110">
    <property type="entry name" value="AMP-bd_C"/>
</dbReference>
<dbReference type="CDD" id="cd05936">
    <property type="entry name" value="FC-FACS_FadD_like"/>
    <property type="match status" value="1"/>
</dbReference>
<dbReference type="PANTHER" id="PTHR43767:SF12">
    <property type="entry name" value="AMP-DEPENDENT SYNTHETASE AND LIGASE"/>
    <property type="match status" value="1"/>
</dbReference>
<protein>
    <submittedName>
        <fullName evidence="3">Long-chain fatty acid--CoA ligase</fullName>
    </submittedName>
</protein>
<dbReference type="Pfam" id="PF13193">
    <property type="entry name" value="AMP-binding_C"/>
    <property type="match status" value="1"/>
</dbReference>
<keyword evidence="3" id="KW-0436">Ligase</keyword>
<dbReference type="Gene3D" id="3.30.300.30">
    <property type="match status" value="1"/>
</dbReference>
<evidence type="ECO:0000313" key="3">
    <source>
        <dbReference type="EMBL" id="GAA2394162.1"/>
    </source>
</evidence>
<dbReference type="SUPFAM" id="SSF56801">
    <property type="entry name" value="Acetyl-CoA synthetase-like"/>
    <property type="match status" value="1"/>
</dbReference>
<evidence type="ECO:0000313" key="4">
    <source>
        <dbReference type="Proteomes" id="UP001501444"/>
    </source>
</evidence>
<proteinExistence type="predicted"/>
<sequence length="498" mass="53273">MSATLSLAAILAESARRYPHKVAVVDGEQRVTYADLWRQALTCASALRERGVRPGDRVALQIPNVVDFPRVYFGALALGAVVVPVHLLLTADEAAYTLKDSGASLLVCHPSQAAMGSVAAEAAGIPVVAPADLLSAEPLRSYESRAPEDPAVVLYTSGTTGEPKGAVLTHLNLVMNTMVNVFDANDARPDDVVLGCLPLFHTFGQTVGMNGTFRLGATLVMLARFTGEAALDLMVREKVTVFHGVPTMYVALVAAAEGRPELPRLRLCVSGGAALPLAVLEKFNAAFSTSIFEGYGLSETSPTATTNQPHFGTRAGTIGHPVWGVEVEIARPEIDERIELLPAGELGEIVIRGHNVFAGYLNRPEDTAQAIVDGWFRSGDLGTKDADGFITIVDRKKDIVIRGGFNVYPREVEEALARHPGVVQVAVIGVADPVHGEEICAVVVPDAAAGLTADELIEWSKERLGRHKYPRLVRFVEALPLGPSHKVLKRELRRTIAG</sequence>
<dbReference type="InterPro" id="IPR000873">
    <property type="entry name" value="AMP-dep_synth/lig_dom"/>
</dbReference>
<comment type="caution">
    <text evidence="3">The sequence shown here is derived from an EMBL/GenBank/DDBJ whole genome shotgun (WGS) entry which is preliminary data.</text>
</comment>